<gene>
    <name evidence="4" type="ORF">FNE76_07345</name>
</gene>
<evidence type="ECO:0000256" key="2">
    <source>
        <dbReference type="ARBA" id="ARBA00023150"/>
    </source>
</evidence>
<comment type="caution">
    <text evidence="4">The sequence shown here is derived from an EMBL/GenBank/DDBJ whole genome shotgun (WGS) entry which is preliminary data.</text>
</comment>
<dbReference type="Pfam" id="PF12804">
    <property type="entry name" value="NTP_transf_3"/>
    <property type="match status" value="1"/>
</dbReference>
<dbReference type="EMBL" id="VKGC01000027">
    <property type="protein sequence ID" value="TSA80380.1"/>
    <property type="molecule type" value="Genomic_DNA"/>
</dbReference>
<reference evidence="5" key="2">
    <citation type="submission" date="2019-07" db="EMBL/GenBank/DDBJ databases">
        <title>Helicobacter labacensis sp. nov., Helicobacter mehlei sp. nov. and Helicobacter vulpis sp. nov., isolated from gastric mucosa of red fox (Vulpis vulpis).</title>
        <authorList>
            <person name="Papic B."/>
        </authorList>
    </citation>
    <scope>NUCLEOTIDE SEQUENCE [LARGE SCALE GENOMIC DNA]</scope>
    <source>
        <strain evidence="5">L8b</strain>
    </source>
</reference>
<name>A0A553UJL3_9HELI</name>
<dbReference type="InterPro" id="IPR013482">
    <property type="entry name" value="Molybde_CF_guanTrfase"/>
</dbReference>
<proteinExistence type="predicted"/>
<keyword evidence="5" id="KW-1185">Reference proteome</keyword>
<evidence type="ECO:0000313" key="5">
    <source>
        <dbReference type="Proteomes" id="UP000319322"/>
    </source>
</evidence>
<dbReference type="InterPro" id="IPR029044">
    <property type="entry name" value="Nucleotide-diphossugar_trans"/>
</dbReference>
<dbReference type="Proteomes" id="UP000319322">
    <property type="component" value="Unassembled WGS sequence"/>
</dbReference>
<keyword evidence="2" id="KW-0501">Molybdenum cofactor biosynthesis</keyword>
<reference evidence="4 5" key="1">
    <citation type="submission" date="2019-07" db="EMBL/GenBank/DDBJ databases">
        <title>Helicobacter labacensis sp. nov., Helicobacter mehlei sp. nov. and Helicobacter vulpis sp. nov., isolated from gastric mucosa of red fox (Vulpis vulpis).</title>
        <authorList>
            <person name="Kusar D."/>
            <person name="Gruntar I."/>
            <person name="Pate M."/>
            <person name="Zajc U."/>
            <person name="Ocepek M."/>
        </authorList>
    </citation>
    <scope>NUCLEOTIDE SEQUENCE [LARGE SCALE GENOMIC DNA]</scope>
    <source>
        <strain evidence="4 5">L8b</strain>
    </source>
</reference>
<reference evidence="4 5" key="3">
    <citation type="submission" date="2019-07" db="EMBL/GenBank/DDBJ databases">
        <authorList>
            <person name="Papic B."/>
        </authorList>
    </citation>
    <scope>NUCLEOTIDE SEQUENCE [LARGE SCALE GENOMIC DNA]</scope>
    <source>
        <strain evidence="4 5">L8b</strain>
    </source>
</reference>
<dbReference type="SUPFAM" id="SSF53448">
    <property type="entry name" value="Nucleotide-diphospho-sugar transferases"/>
    <property type="match status" value="1"/>
</dbReference>
<evidence type="ECO:0000259" key="3">
    <source>
        <dbReference type="Pfam" id="PF12804"/>
    </source>
</evidence>
<keyword evidence="1" id="KW-0547">Nucleotide-binding</keyword>
<protein>
    <submittedName>
        <fullName evidence="4">Molybdopterin-guanine dinucleotide biosynthesis protein MobA</fullName>
    </submittedName>
</protein>
<dbReference type="Gene3D" id="3.90.550.10">
    <property type="entry name" value="Spore Coat Polysaccharide Biosynthesis Protein SpsA, Chain A"/>
    <property type="match status" value="1"/>
</dbReference>
<accession>A0A553UJL3</accession>
<evidence type="ECO:0000256" key="1">
    <source>
        <dbReference type="ARBA" id="ARBA00023134"/>
    </source>
</evidence>
<organism evidence="4 5">
    <name type="scientific">Helicobacter mehlei</name>
    <dbReference type="NCBI Taxonomy" id="2316080"/>
    <lineage>
        <taxon>Bacteria</taxon>
        <taxon>Pseudomonadati</taxon>
        <taxon>Campylobacterota</taxon>
        <taxon>Epsilonproteobacteria</taxon>
        <taxon>Campylobacterales</taxon>
        <taxon>Helicobacteraceae</taxon>
        <taxon>Helicobacter</taxon>
    </lineage>
</organism>
<sequence length="188" mass="21072">MPCVILTGGQSKRMQIDQQQINKALLPFGKFSTLLAYQFDKMSCWFAKVYVSSKKPYDLQAPYLLDSTPSYTPLAGLVPTLSVANPFVFVIPVDMPFVTFETILKLYEHKDKALAIYPQSVQNFYLCSVWHKDALATLQQDSPPTMRALLAKLGALGVAVEANTEFSNLNTYGDYLEALQHLKDTHGR</sequence>
<evidence type="ECO:0000313" key="4">
    <source>
        <dbReference type="EMBL" id="TSA80380.1"/>
    </source>
</evidence>
<dbReference type="AlphaFoldDB" id="A0A553UJL3"/>
<dbReference type="GO" id="GO:0005525">
    <property type="term" value="F:GTP binding"/>
    <property type="evidence" value="ECO:0007669"/>
    <property type="project" value="UniProtKB-KW"/>
</dbReference>
<dbReference type="GO" id="GO:0006777">
    <property type="term" value="P:Mo-molybdopterin cofactor biosynthetic process"/>
    <property type="evidence" value="ECO:0007669"/>
    <property type="project" value="UniProtKB-KW"/>
</dbReference>
<dbReference type="InterPro" id="IPR025877">
    <property type="entry name" value="MobA-like_NTP_Trfase"/>
</dbReference>
<feature type="domain" description="MobA-like NTP transferase" evidence="3">
    <location>
        <begin position="3"/>
        <end position="152"/>
    </location>
</feature>
<dbReference type="CDD" id="cd02503">
    <property type="entry name" value="MobA"/>
    <property type="match status" value="1"/>
</dbReference>
<dbReference type="GO" id="GO:0016779">
    <property type="term" value="F:nucleotidyltransferase activity"/>
    <property type="evidence" value="ECO:0007669"/>
    <property type="project" value="UniProtKB-ARBA"/>
</dbReference>
<keyword evidence="1" id="KW-0342">GTP-binding</keyword>